<keyword evidence="2" id="KW-1185">Reference proteome</keyword>
<dbReference type="EMBL" id="ML179137">
    <property type="protein sequence ID" value="THU98366.1"/>
    <property type="molecule type" value="Genomic_DNA"/>
</dbReference>
<gene>
    <name evidence="1" type="ORF">K435DRAFT_777513</name>
</gene>
<sequence length="151" mass="16862">MVMGMGGRDIHVRQDLFVPRLGFLTVKPRQTSASISGSGSVGVLILPDKFFAHKPTCTPAPNRSITDTGVTIHRRQFLLQLLRARLSKVAKFRSLVSSSTPARNSNPPDLLHRSPDQLDHLRFLPVCPSISILTFQRQLIRTLRIPPFLIC</sequence>
<dbReference type="AlphaFoldDB" id="A0A4S8M7R4"/>
<accession>A0A4S8M7R4</accession>
<organism evidence="1 2">
    <name type="scientific">Dendrothele bispora (strain CBS 962.96)</name>
    <dbReference type="NCBI Taxonomy" id="1314807"/>
    <lineage>
        <taxon>Eukaryota</taxon>
        <taxon>Fungi</taxon>
        <taxon>Dikarya</taxon>
        <taxon>Basidiomycota</taxon>
        <taxon>Agaricomycotina</taxon>
        <taxon>Agaricomycetes</taxon>
        <taxon>Agaricomycetidae</taxon>
        <taxon>Agaricales</taxon>
        <taxon>Agaricales incertae sedis</taxon>
        <taxon>Dendrothele</taxon>
    </lineage>
</organism>
<reference evidence="1 2" key="1">
    <citation type="journal article" date="2019" name="Nat. Ecol. Evol.">
        <title>Megaphylogeny resolves global patterns of mushroom evolution.</title>
        <authorList>
            <person name="Varga T."/>
            <person name="Krizsan K."/>
            <person name="Foldi C."/>
            <person name="Dima B."/>
            <person name="Sanchez-Garcia M."/>
            <person name="Sanchez-Ramirez S."/>
            <person name="Szollosi G.J."/>
            <person name="Szarkandi J.G."/>
            <person name="Papp V."/>
            <person name="Albert L."/>
            <person name="Andreopoulos W."/>
            <person name="Angelini C."/>
            <person name="Antonin V."/>
            <person name="Barry K.W."/>
            <person name="Bougher N.L."/>
            <person name="Buchanan P."/>
            <person name="Buyck B."/>
            <person name="Bense V."/>
            <person name="Catcheside P."/>
            <person name="Chovatia M."/>
            <person name="Cooper J."/>
            <person name="Damon W."/>
            <person name="Desjardin D."/>
            <person name="Finy P."/>
            <person name="Geml J."/>
            <person name="Haridas S."/>
            <person name="Hughes K."/>
            <person name="Justo A."/>
            <person name="Karasinski D."/>
            <person name="Kautmanova I."/>
            <person name="Kiss B."/>
            <person name="Kocsube S."/>
            <person name="Kotiranta H."/>
            <person name="LaButti K.M."/>
            <person name="Lechner B.E."/>
            <person name="Liimatainen K."/>
            <person name="Lipzen A."/>
            <person name="Lukacs Z."/>
            <person name="Mihaltcheva S."/>
            <person name="Morgado L.N."/>
            <person name="Niskanen T."/>
            <person name="Noordeloos M.E."/>
            <person name="Ohm R.A."/>
            <person name="Ortiz-Santana B."/>
            <person name="Ovrebo C."/>
            <person name="Racz N."/>
            <person name="Riley R."/>
            <person name="Savchenko A."/>
            <person name="Shiryaev A."/>
            <person name="Soop K."/>
            <person name="Spirin V."/>
            <person name="Szebenyi C."/>
            <person name="Tomsovsky M."/>
            <person name="Tulloss R.E."/>
            <person name="Uehling J."/>
            <person name="Grigoriev I.V."/>
            <person name="Vagvolgyi C."/>
            <person name="Papp T."/>
            <person name="Martin F.M."/>
            <person name="Miettinen O."/>
            <person name="Hibbett D.S."/>
            <person name="Nagy L.G."/>
        </authorList>
    </citation>
    <scope>NUCLEOTIDE SEQUENCE [LARGE SCALE GENOMIC DNA]</scope>
    <source>
        <strain evidence="1 2">CBS 962.96</strain>
    </source>
</reference>
<name>A0A4S8M7R4_DENBC</name>
<dbReference type="Proteomes" id="UP000297245">
    <property type="component" value="Unassembled WGS sequence"/>
</dbReference>
<evidence type="ECO:0000313" key="2">
    <source>
        <dbReference type="Proteomes" id="UP000297245"/>
    </source>
</evidence>
<evidence type="ECO:0000313" key="1">
    <source>
        <dbReference type="EMBL" id="THU98366.1"/>
    </source>
</evidence>
<proteinExistence type="predicted"/>
<protein>
    <submittedName>
        <fullName evidence="1">Uncharacterized protein</fullName>
    </submittedName>
</protein>